<proteinExistence type="predicted"/>
<dbReference type="EMBL" id="KN551409">
    <property type="protein sequence ID" value="KHJ92344.1"/>
    <property type="molecule type" value="Genomic_DNA"/>
</dbReference>
<feature type="compositionally biased region" description="Polar residues" evidence="1">
    <location>
        <begin position="75"/>
        <end position="96"/>
    </location>
</feature>
<gene>
    <name evidence="2" type="ORF">OESDEN_07772</name>
</gene>
<dbReference type="OrthoDB" id="10672327at2759"/>
<dbReference type="Proteomes" id="UP000053660">
    <property type="component" value="Unassembled WGS sequence"/>
</dbReference>
<dbReference type="AlphaFoldDB" id="A0A0B1T518"/>
<evidence type="ECO:0000256" key="1">
    <source>
        <dbReference type="SAM" id="MobiDB-lite"/>
    </source>
</evidence>
<evidence type="ECO:0000313" key="2">
    <source>
        <dbReference type="EMBL" id="KHJ92344.1"/>
    </source>
</evidence>
<organism evidence="2 3">
    <name type="scientific">Oesophagostomum dentatum</name>
    <name type="common">Nodular worm</name>
    <dbReference type="NCBI Taxonomy" id="61180"/>
    <lineage>
        <taxon>Eukaryota</taxon>
        <taxon>Metazoa</taxon>
        <taxon>Ecdysozoa</taxon>
        <taxon>Nematoda</taxon>
        <taxon>Chromadorea</taxon>
        <taxon>Rhabditida</taxon>
        <taxon>Rhabditina</taxon>
        <taxon>Rhabditomorpha</taxon>
        <taxon>Strongyloidea</taxon>
        <taxon>Strongylidae</taxon>
        <taxon>Oesophagostomum</taxon>
    </lineage>
</organism>
<sequence length="242" mass="26595">MLICSISRQPSFREYLQSYLSKWTYCQAETEDDNASPSTSGEQMHTRSLRNQKPQQLSPTKSATPSKRALKTSPLKRNSANEIGSSPSQNGESKMSSPLPKKRQRSALSSNNDVIDFSPITRSGEKITRSKKSHMGPLSTSTPMPKSISKSPKRNKSLKEIKAEAVKAPEKKALKEEKEKAPANIPKTTRTRSQRSTLSNGSISSTSALASQRSDSKAKTSSSPTKPQTRSKRTLKTRGKAK</sequence>
<feature type="compositionally biased region" description="Polar residues" evidence="1">
    <location>
        <begin position="138"/>
        <end position="150"/>
    </location>
</feature>
<protein>
    <submittedName>
        <fullName evidence="2">Uncharacterized protein</fullName>
    </submittedName>
</protein>
<feature type="compositionally biased region" description="Low complexity" evidence="1">
    <location>
        <begin position="194"/>
        <end position="228"/>
    </location>
</feature>
<reference evidence="2 3" key="1">
    <citation type="submission" date="2014-03" db="EMBL/GenBank/DDBJ databases">
        <title>Draft genome of the hookworm Oesophagostomum dentatum.</title>
        <authorList>
            <person name="Mitreva M."/>
        </authorList>
    </citation>
    <scope>NUCLEOTIDE SEQUENCE [LARGE SCALE GENOMIC DNA]</scope>
    <source>
        <strain evidence="2 3">OD-Hann</strain>
    </source>
</reference>
<evidence type="ECO:0000313" key="3">
    <source>
        <dbReference type="Proteomes" id="UP000053660"/>
    </source>
</evidence>
<feature type="compositionally biased region" description="Basic and acidic residues" evidence="1">
    <location>
        <begin position="157"/>
        <end position="181"/>
    </location>
</feature>
<feature type="compositionally biased region" description="Basic residues" evidence="1">
    <location>
        <begin position="229"/>
        <end position="242"/>
    </location>
</feature>
<keyword evidence="3" id="KW-1185">Reference proteome</keyword>
<name>A0A0B1T518_OESDE</name>
<feature type="compositionally biased region" description="Polar residues" evidence="1">
    <location>
        <begin position="49"/>
        <end position="65"/>
    </location>
</feature>
<feature type="region of interest" description="Disordered" evidence="1">
    <location>
        <begin position="30"/>
        <end position="242"/>
    </location>
</feature>
<accession>A0A0B1T518</accession>